<keyword evidence="3 5" id="KW-1133">Transmembrane helix</keyword>
<evidence type="ECO:0000256" key="5">
    <source>
        <dbReference type="SAM" id="Phobius"/>
    </source>
</evidence>
<keyword evidence="4 5" id="KW-0472">Membrane</keyword>
<keyword evidence="1" id="KW-1003">Cell membrane</keyword>
<accession>A0A921NBB4</accession>
<feature type="transmembrane region" description="Helical" evidence="5">
    <location>
        <begin position="37"/>
        <end position="62"/>
    </location>
</feature>
<sequence length="115" mass="12844">MKVQWTLIAGLIFAILIAIFAIANVDKVAVNYLFGTAQWPLILIILGSAFFGAIGSASFAMMKIYSGRRKHSQLEQALQERETLVGMQQEKIQHLQSEVARLEKGKPTQIEVIKE</sequence>
<dbReference type="PANTHER" id="PTHR41335:SF1">
    <property type="entry name" value="MEMBRANE PROTEIN"/>
    <property type="match status" value="1"/>
</dbReference>
<dbReference type="GO" id="GO:0005886">
    <property type="term" value="C:plasma membrane"/>
    <property type="evidence" value="ECO:0007669"/>
    <property type="project" value="InterPro"/>
</dbReference>
<dbReference type="AlphaFoldDB" id="A0A921NBB4"/>
<protein>
    <submittedName>
        <fullName evidence="7">Lipopolysaccharide assembly protein LapA domain-containing protein</fullName>
    </submittedName>
</protein>
<evidence type="ECO:0000256" key="4">
    <source>
        <dbReference type="ARBA" id="ARBA00023136"/>
    </source>
</evidence>
<reference evidence="7" key="2">
    <citation type="submission" date="2021-09" db="EMBL/GenBank/DDBJ databases">
        <authorList>
            <person name="Gilroy R."/>
        </authorList>
    </citation>
    <scope>NUCLEOTIDE SEQUENCE</scope>
    <source>
        <strain evidence="7">CHK160-4876</strain>
    </source>
</reference>
<evidence type="ECO:0000259" key="6">
    <source>
        <dbReference type="Pfam" id="PF06305"/>
    </source>
</evidence>
<organism evidence="7 8">
    <name type="scientific">Metalysinibacillus jejuensis</name>
    <dbReference type="NCBI Taxonomy" id="914327"/>
    <lineage>
        <taxon>Bacteria</taxon>
        <taxon>Bacillati</taxon>
        <taxon>Bacillota</taxon>
        <taxon>Bacilli</taxon>
        <taxon>Bacillales</taxon>
        <taxon>Caryophanaceae</taxon>
        <taxon>Metalysinibacillus</taxon>
    </lineage>
</organism>
<dbReference type="EMBL" id="DYTV01000086">
    <property type="protein sequence ID" value="HJH11306.1"/>
    <property type="molecule type" value="Genomic_DNA"/>
</dbReference>
<proteinExistence type="predicted"/>
<gene>
    <name evidence="7" type="ORF">K8V30_06410</name>
</gene>
<dbReference type="Pfam" id="PF06305">
    <property type="entry name" value="LapA_dom"/>
    <property type="match status" value="1"/>
</dbReference>
<comment type="caution">
    <text evidence="7">The sequence shown here is derived from an EMBL/GenBank/DDBJ whole genome shotgun (WGS) entry which is preliminary data.</text>
</comment>
<keyword evidence="2 5" id="KW-0812">Transmembrane</keyword>
<evidence type="ECO:0000313" key="8">
    <source>
        <dbReference type="Proteomes" id="UP000700212"/>
    </source>
</evidence>
<evidence type="ECO:0000313" key="7">
    <source>
        <dbReference type="EMBL" id="HJH11306.1"/>
    </source>
</evidence>
<feature type="domain" description="Lipopolysaccharide assembly protein A" evidence="6">
    <location>
        <begin position="24"/>
        <end position="82"/>
    </location>
</feature>
<dbReference type="InterPro" id="IPR010445">
    <property type="entry name" value="LapA_dom"/>
</dbReference>
<evidence type="ECO:0000256" key="2">
    <source>
        <dbReference type="ARBA" id="ARBA00022692"/>
    </source>
</evidence>
<reference evidence="7" key="1">
    <citation type="journal article" date="2021" name="PeerJ">
        <title>Extensive microbial diversity within the chicken gut microbiome revealed by metagenomics and culture.</title>
        <authorList>
            <person name="Gilroy R."/>
            <person name="Ravi A."/>
            <person name="Getino M."/>
            <person name="Pursley I."/>
            <person name="Horton D.L."/>
            <person name="Alikhan N.F."/>
            <person name="Baker D."/>
            <person name="Gharbi K."/>
            <person name="Hall N."/>
            <person name="Watson M."/>
            <person name="Adriaenssens E.M."/>
            <person name="Foster-Nyarko E."/>
            <person name="Jarju S."/>
            <person name="Secka A."/>
            <person name="Antonio M."/>
            <person name="Oren A."/>
            <person name="Chaudhuri R.R."/>
            <person name="La Ragione R."/>
            <person name="Hildebrand F."/>
            <person name="Pallen M.J."/>
        </authorList>
    </citation>
    <scope>NUCLEOTIDE SEQUENCE</scope>
    <source>
        <strain evidence="7">CHK160-4876</strain>
    </source>
</reference>
<name>A0A921NBB4_9BACL</name>
<dbReference type="Proteomes" id="UP000700212">
    <property type="component" value="Unassembled WGS sequence"/>
</dbReference>
<dbReference type="PANTHER" id="PTHR41335">
    <property type="entry name" value="MEMBRANE PROTEIN-RELATED"/>
    <property type="match status" value="1"/>
</dbReference>
<feature type="transmembrane region" description="Helical" evidence="5">
    <location>
        <begin position="7"/>
        <end position="25"/>
    </location>
</feature>
<evidence type="ECO:0000256" key="3">
    <source>
        <dbReference type="ARBA" id="ARBA00022989"/>
    </source>
</evidence>
<evidence type="ECO:0000256" key="1">
    <source>
        <dbReference type="ARBA" id="ARBA00022475"/>
    </source>
</evidence>